<dbReference type="GO" id="GO:0019706">
    <property type="term" value="F:protein-cysteine S-palmitoyltransferase activity"/>
    <property type="evidence" value="ECO:0007669"/>
    <property type="project" value="UniProtKB-EC"/>
</dbReference>
<keyword evidence="6" id="KW-1185">Reference proteome</keyword>
<dbReference type="Pfam" id="PF12796">
    <property type="entry name" value="Ank_2"/>
    <property type="match status" value="1"/>
</dbReference>
<evidence type="ECO:0000256" key="1">
    <source>
        <dbReference type="ARBA" id="ARBA00012210"/>
    </source>
</evidence>
<evidence type="ECO:0000256" key="2">
    <source>
        <dbReference type="ARBA" id="ARBA00022737"/>
    </source>
</evidence>
<dbReference type="AlphaFoldDB" id="A0A2B7WGR0"/>
<dbReference type="EMBL" id="PDNC01000212">
    <property type="protein sequence ID" value="PGG95701.1"/>
    <property type="molecule type" value="Genomic_DNA"/>
</dbReference>
<dbReference type="STRING" id="2060905.A0A2B7WGR0"/>
<dbReference type="InterPro" id="IPR036770">
    <property type="entry name" value="Ankyrin_rpt-contain_sf"/>
</dbReference>
<proteinExistence type="predicted"/>
<dbReference type="PANTHER" id="PTHR24161:SF85">
    <property type="entry name" value="PALMITOYLTRANSFERASE HIP14"/>
    <property type="match status" value="1"/>
</dbReference>
<keyword evidence="3 4" id="KW-0040">ANK repeat</keyword>
<accession>A0A2B7WGR0</accession>
<keyword evidence="2" id="KW-0677">Repeat</keyword>
<dbReference type="SUPFAM" id="SSF48403">
    <property type="entry name" value="Ankyrin repeat"/>
    <property type="match status" value="1"/>
</dbReference>
<protein>
    <recommendedName>
        <fullName evidence="1">protein S-acyltransferase</fullName>
        <ecNumber evidence="1">2.3.1.225</ecNumber>
    </recommendedName>
</protein>
<name>A0A2B7WGR0_9EURO</name>
<evidence type="ECO:0000313" key="6">
    <source>
        <dbReference type="Proteomes" id="UP000224080"/>
    </source>
</evidence>
<dbReference type="OrthoDB" id="4188641at2759"/>
<dbReference type="SMART" id="SM00248">
    <property type="entry name" value="ANK"/>
    <property type="match status" value="2"/>
</dbReference>
<dbReference type="PROSITE" id="PS50088">
    <property type="entry name" value="ANK_REPEAT"/>
    <property type="match status" value="2"/>
</dbReference>
<evidence type="ECO:0000313" key="5">
    <source>
        <dbReference type="EMBL" id="PGG95701.1"/>
    </source>
</evidence>
<evidence type="ECO:0000256" key="3">
    <source>
        <dbReference type="ARBA" id="ARBA00023043"/>
    </source>
</evidence>
<feature type="repeat" description="ANK" evidence="4">
    <location>
        <begin position="1"/>
        <end position="31"/>
    </location>
</feature>
<dbReference type="InterPro" id="IPR002110">
    <property type="entry name" value="Ankyrin_rpt"/>
</dbReference>
<dbReference type="PANTHER" id="PTHR24161">
    <property type="entry name" value="ANK_REP_REGION DOMAIN-CONTAINING PROTEIN-RELATED"/>
    <property type="match status" value="1"/>
</dbReference>
<dbReference type="PROSITE" id="PS50297">
    <property type="entry name" value="ANK_REP_REGION"/>
    <property type="match status" value="2"/>
</dbReference>
<organism evidence="5 6">
    <name type="scientific">Blastomyces parvus</name>
    <dbReference type="NCBI Taxonomy" id="2060905"/>
    <lineage>
        <taxon>Eukaryota</taxon>
        <taxon>Fungi</taxon>
        <taxon>Dikarya</taxon>
        <taxon>Ascomycota</taxon>
        <taxon>Pezizomycotina</taxon>
        <taxon>Eurotiomycetes</taxon>
        <taxon>Eurotiomycetidae</taxon>
        <taxon>Onygenales</taxon>
        <taxon>Ajellomycetaceae</taxon>
        <taxon>Blastomyces</taxon>
    </lineage>
</organism>
<feature type="repeat" description="ANK" evidence="4">
    <location>
        <begin position="32"/>
        <end position="64"/>
    </location>
</feature>
<dbReference type="EC" id="2.3.1.225" evidence="1"/>
<dbReference type="Gene3D" id="1.25.40.20">
    <property type="entry name" value="Ankyrin repeat-containing domain"/>
    <property type="match status" value="1"/>
</dbReference>
<reference evidence="5 6" key="1">
    <citation type="submission" date="2017-10" db="EMBL/GenBank/DDBJ databases">
        <title>Comparative genomics in systemic dimorphic fungi from Ajellomycetaceae.</title>
        <authorList>
            <person name="Munoz J.F."/>
            <person name="Mcewen J.G."/>
            <person name="Clay O.K."/>
            <person name="Cuomo C.A."/>
        </authorList>
    </citation>
    <scope>NUCLEOTIDE SEQUENCE [LARGE SCALE GENOMIC DNA]</scope>
    <source>
        <strain evidence="5 6">UAMH130</strain>
    </source>
</reference>
<evidence type="ECO:0000256" key="4">
    <source>
        <dbReference type="PROSITE-ProRule" id="PRU00023"/>
    </source>
</evidence>
<sequence>MTPLSWFAWEGNEAAVKLLLENGANLEPKDKDGRTPMYHAKERGHEGVVKLLLEKGPNLESRDRDARLLIEKDIWRSYQAAEHDEESSNNILEYY</sequence>
<gene>
    <name evidence="5" type="ORF">GX51_08167</name>
</gene>
<dbReference type="Proteomes" id="UP000224080">
    <property type="component" value="Unassembled WGS sequence"/>
</dbReference>
<comment type="caution">
    <text evidence="5">The sequence shown here is derived from an EMBL/GenBank/DDBJ whole genome shotgun (WGS) entry which is preliminary data.</text>
</comment>